<dbReference type="EMBL" id="PNBX01000252">
    <property type="protein sequence ID" value="TMO59230.1"/>
    <property type="molecule type" value="Genomic_DNA"/>
</dbReference>
<dbReference type="AlphaFoldDB" id="A0A5S3URZ7"/>
<gene>
    <name evidence="1" type="ORF">CWC19_21415</name>
</gene>
<proteinExistence type="predicted"/>
<sequence>LGAGFYTRKGDHWDFVDYTNFHDDNIPGGWNDSWSGEFELLPSQWYNASDYYVRGNFTSEAPMIATAW</sequence>
<feature type="non-terminal residue" evidence="1">
    <location>
        <position position="1"/>
    </location>
</feature>
<accession>A0A5S3URZ7</accession>
<name>A0A5S3URZ7_9GAMM</name>
<organism evidence="1 2">
    <name type="scientific">Pseudoalteromonas aurantia</name>
    <dbReference type="NCBI Taxonomy" id="43654"/>
    <lineage>
        <taxon>Bacteria</taxon>
        <taxon>Pseudomonadati</taxon>
        <taxon>Pseudomonadota</taxon>
        <taxon>Gammaproteobacteria</taxon>
        <taxon>Alteromonadales</taxon>
        <taxon>Pseudoalteromonadaceae</taxon>
        <taxon>Pseudoalteromonas</taxon>
    </lineage>
</organism>
<reference evidence="2" key="2">
    <citation type="submission" date="2019-06" db="EMBL/GenBank/DDBJ databases">
        <title>Co-occurence of chitin degradation, pigmentation and bioactivity in marine Pseudoalteromonas.</title>
        <authorList>
            <person name="Sonnenschein E.C."/>
            <person name="Bech P.K."/>
        </authorList>
    </citation>
    <scope>NUCLEOTIDE SEQUENCE [LARGE SCALE GENOMIC DNA]</scope>
    <source>
        <strain evidence="2">S3790</strain>
    </source>
</reference>
<evidence type="ECO:0000313" key="2">
    <source>
        <dbReference type="Proteomes" id="UP000307217"/>
    </source>
</evidence>
<feature type="non-terminal residue" evidence="1">
    <location>
        <position position="68"/>
    </location>
</feature>
<evidence type="ECO:0000313" key="1">
    <source>
        <dbReference type="EMBL" id="TMO59230.1"/>
    </source>
</evidence>
<protein>
    <submittedName>
        <fullName evidence="1">Uncharacterized protein</fullName>
    </submittedName>
</protein>
<comment type="caution">
    <text evidence="1">The sequence shown here is derived from an EMBL/GenBank/DDBJ whole genome shotgun (WGS) entry which is preliminary data.</text>
</comment>
<reference evidence="1 2" key="1">
    <citation type="submission" date="2018-01" db="EMBL/GenBank/DDBJ databases">
        <authorList>
            <person name="Paulsen S."/>
            <person name="Gram L.K."/>
        </authorList>
    </citation>
    <scope>NUCLEOTIDE SEQUENCE [LARGE SCALE GENOMIC DNA]</scope>
    <source>
        <strain evidence="1 2">S3790</strain>
    </source>
</reference>
<dbReference type="Proteomes" id="UP000307217">
    <property type="component" value="Unassembled WGS sequence"/>
</dbReference>